<evidence type="ECO:0000313" key="3">
    <source>
        <dbReference type="Proteomes" id="UP000515159"/>
    </source>
</evidence>
<feature type="region of interest" description="Disordered" evidence="1">
    <location>
        <begin position="28"/>
        <end position="61"/>
    </location>
</feature>
<feature type="compositionally biased region" description="Basic residues" evidence="1">
    <location>
        <begin position="50"/>
        <end position="61"/>
    </location>
</feature>
<feature type="compositionally biased region" description="Polar residues" evidence="1">
    <location>
        <begin position="189"/>
        <end position="213"/>
    </location>
</feature>
<accession>A0A6P8QKB5</accession>
<evidence type="ECO:0000313" key="4">
    <source>
        <dbReference type="RefSeq" id="XP_033787908.1"/>
    </source>
</evidence>
<feature type="signal peptide" evidence="2">
    <location>
        <begin position="1"/>
        <end position="22"/>
    </location>
</feature>
<dbReference type="OrthoDB" id="9902803at2759"/>
<keyword evidence="2" id="KW-0732">Signal</keyword>
<dbReference type="InParanoid" id="A0A6P8QKB5"/>
<dbReference type="KEGG" id="gsh:117354447"/>
<dbReference type="GeneID" id="117354447"/>
<gene>
    <name evidence="4" type="primary">LOC117354447</name>
</gene>
<keyword evidence="3" id="KW-1185">Reference proteome</keyword>
<protein>
    <submittedName>
        <fullName evidence="4">Uncharacterized protein LOC117354447</fullName>
    </submittedName>
</protein>
<feature type="compositionally biased region" description="Low complexity" evidence="1">
    <location>
        <begin position="271"/>
        <end position="285"/>
    </location>
</feature>
<feature type="compositionally biased region" description="Basic and acidic residues" evidence="1">
    <location>
        <begin position="239"/>
        <end position="253"/>
    </location>
</feature>
<dbReference type="AlphaFoldDB" id="A0A6P8QKB5"/>
<evidence type="ECO:0000256" key="1">
    <source>
        <dbReference type="SAM" id="MobiDB-lite"/>
    </source>
</evidence>
<organism evidence="3 4">
    <name type="scientific">Geotrypetes seraphini</name>
    <name type="common">Gaboon caecilian</name>
    <name type="synonym">Caecilia seraphini</name>
    <dbReference type="NCBI Taxonomy" id="260995"/>
    <lineage>
        <taxon>Eukaryota</taxon>
        <taxon>Metazoa</taxon>
        <taxon>Chordata</taxon>
        <taxon>Craniata</taxon>
        <taxon>Vertebrata</taxon>
        <taxon>Euteleostomi</taxon>
        <taxon>Amphibia</taxon>
        <taxon>Gymnophiona</taxon>
        <taxon>Geotrypetes</taxon>
    </lineage>
</organism>
<feature type="chain" id="PRO_5027909334" evidence="2">
    <location>
        <begin position="23"/>
        <end position="291"/>
    </location>
</feature>
<evidence type="ECO:0000256" key="2">
    <source>
        <dbReference type="SAM" id="SignalP"/>
    </source>
</evidence>
<proteinExistence type="predicted"/>
<dbReference type="RefSeq" id="XP_033787908.1">
    <property type="nucleotide sequence ID" value="XM_033932017.1"/>
</dbReference>
<reference evidence="4" key="1">
    <citation type="submission" date="2025-08" db="UniProtKB">
        <authorList>
            <consortium name="RefSeq"/>
        </authorList>
    </citation>
    <scope>IDENTIFICATION</scope>
</reference>
<feature type="region of interest" description="Disordered" evidence="1">
    <location>
        <begin position="177"/>
        <end position="285"/>
    </location>
</feature>
<sequence length="291" mass="31711">MKLSLLLSLVAFCVLMVVVVTAAFPSARDPREASADKQQPMQDKPTLRRRDPKRKGKLSQISRHGKHYFGQQYSLGHGGVAFLNAGEIEVMRPSEADLTPTAPTDERDRCLGCCNVNATDIPELQGTERGDGNWIITQTNKKVTFMTGMDVPELVGEDPFYTDDPCLDCCVINTVTPSPEPEKGGGTPGLSTTNAQLPSETNEGTINRPTQQKRGQKPSHFHLDYKYFGGTSSSQSSSEEVRAAALNHERDTAVDGTPIQTSMRDTKNQPSHLHSSDSSSSEETLAALLFS</sequence>
<name>A0A6P8QKB5_GEOSA</name>
<dbReference type="Proteomes" id="UP000515159">
    <property type="component" value="Chromosome 2"/>
</dbReference>